<dbReference type="HOGENOM" id="CLU_076364_2_0_2"/>
<dbReference type="GeneID" id="9743376"/>
<dbReference type="Pfam" id="PF00697">
    <property type="entry name" value="PRAI"/>
    <property type="match status" value="1"/>
</dbReference>
<evidence type="ECO:0000256" key="4">
    <source>
        <dbReference type="ARBA" id="ARBA00022605"/>
    </source>
</evidence>
<gene>
    <name evidence="8" type="primary">trpF</name>
    <name evidence="10" type="ordered locus">Mpet_0917</name>
</gene>
<dbReference type="CDD" id="cd00405">
    <property type="entry name" value="PRAI"/>
    <property type="match status" value="1"/>
</dbReference>
<dbReference type="Gene3D" id="3.20.20.70">
    <property type="entry name" value="Aldolase class I"/>
    <property type="match status" value="1"/>
</dbReference>
<evidence type="ECO:0000256" key="8">
    <source>
        <dbReference type="HAMAP-Rule" id="MF_00135"/>
    </source>
</evidence>
<evidence type="ECO:0000256" key="6">
    <source>
        <dbReference type="ARBA" id="ARBA00023141"/>
    </source>
</evidence>
<protein>
    <recommendedName>
        <fullName evidence="8">N-(5'-phosphoribosyl)anthranilate isomerase</fullName>
        <shortName evidence="8">PRAI</shortName>
        <ecNumber evidence="8">5.3.1.24</ecNumber>
    </recommendedName>
</protein>
<evidence type="ECO:0000313" key="10">
    <source>
        <dbReference type="EMBL" id="ADN35684.1"/>
    </source>
</evidence>
<accession>E1RJN7</accession>
<evidence type="ECO:0000256" key="2">
    <source>
        <dbReference type="ARBA" id="ARBA00004664"/>
    </source>
</evidence>
<dbReference type="eggNOG" id="arCOG01983">
    <property type="taxonomic scope" value="Archaea"/>
</dbReference>
<dbReference type="InterPro" id="IPR013785">
    <property type="entry name" value="Aldolase_TIM"/>
</dbReference>
<feature type="domain" description="N-(5'phosphoribosyl) anthranilate isomerase (PRAI)" evidence="9">
    <location>
        <begin position="3"/>
        <end position="185"/>
    </location>
</feature>
<dbReference type="SUPFAM" id="SSF51366">
    <property type="entry name" value="Ribulose-phoshate binding barrel"/>
    <property type="match status" value="1"/>
</dbReference>
<dbReference type="PANTHER" id="PTHR42894">
    <property type="entry name" value="N-(5'-PHOSPHORIBOSYL)ANTHRANILATE ISOMERASE"/>
    <property type="match status" value="1"/>
</dbReference>
<evidence type="ECO:0000313" key="11">
    <source>
        <dbReference type="Proteomes" id="UP000006565"/>
    </source>
</evidence>
<dbReference type="AlphaFoldDB" id="E1RJN7"/>
<dbReference type="Proteomes" id="UP000006565">
    <property type="component" value="Chromosome"/>
</dbReference>
<keyword evidence="5 8" id="KW-0822">Tryptophan biosynthesis</keyword>
<comment type="similarity">
    <text evidence="3 8">Belongs to the TrpF family.</text>
</comment>
<evidence type="ECO:0000256" key="1">
    <source>
        <dbReference type="ARBA" id="ARBA00001164"/>
    </source>
</evidence>
<name>E1RJN7_METP4</name>
<comment type="catalytic activity">
    <reaction evidence="1 8">
        <text>N-(5-phospho-beta-D-ribosyl)anthranilate = 1-(2-carboxyphenylamino)-1-deoxy-D-ribulose 5-phosphate</text>
        <dbReference type="Rhea" id="RHEA:21540"/>
        <dbReference type="ChEBI" id="CHEBI:18277"/>
        <dbReference type="ChEBI" id="CHEBI:58613"/>
        <dbReference type="EC" id="5.3.1.24"/>
    </reaction>
</comment>
<dbReference type="KEGG" id="mpi:Mpet_0917"/>
<dbReference type="OrthoDB" id="27513at2157"/>
<dbReference type="EC" id="5.3.1.24" evidence="8"/>
<organism evidence="10 11">
    <name type="scientific">Methanolacinia petrolearia (strain DSM 11571 / OCM 486 / SEBR 4847)</name>
    <name type="common">Methanoplanus petrolearius</name>
    <dbReference type="NCBI Taxonomy" id="679926"/>
    <lineage>
        <taxon>Archaea</taxon>
        <taxon>Methanobacteriati</taxon>
        <taxon>Methanobacteriota</taxon>
        <taxon>Stenosarchaea group</taxon>
        <taxon>Methanomicrobia</taxon>
        <taxon>Methanomicrobiales</taxon>
        <taxon>Methanomicrobiaceae</taxon>
        <taxon>Methanolacinia</taxon>
    </lineage>
</organism>
<dbReference type="GO" id="GO:0000162">
    <property type="term" value="P:L-tryptophan biosynthetic process"/>
    <property type="evidence" value="ECO:0007669"/>
    <property type="project" value="UniProtKB-UniRule"/>
</dbReference>
<comment type="pathway">
    <text evidence="2 8">Amino-acid biosynthesis; L-tryptophan biosynthesis; L-tryptophan from chorismate: step 3/5.</text>
</comment>
<dbReference type="PANTHER" id="PTHR42894:SF1">
    <property type="entry name" value="N-(5'-PHOSPHORIBOSYL)ANTHRANILATE ISOMERASE"/>
    <property type="match status" value="1"/>
</dbReference>
<evidence type="ECO:0000256" key="3">
    <source>
        <dbReference type="ARBA" id="ARBA00007571"/>
    </source>
</evidence>
<dbReference type="UniPathway" id="UPA00035">
    <property type="reaction ID" value="UER00042"/>
</dbReference>
<dbReference type="HAMAP" id="MF_00135">
    <property type="entry name" value="PRAI"/>
    <property type="match status" value="1"/>
</dbReference>
<keyword evidence="4 8" id="KW-0028">Amino-acid biosynthesis</keyword>
<proteinExistence type="inferred from homology"/>
<dbReference type="GO" id="GO:0004640">
    <property type="term" value="F:phosphoribosylanthranilate isomerase activity"/>
    <property type="evidence" value="ECO:0007669"/>
    <property type="project" value="UniProtKB-UniRule"/>
</dbReference>
<dbReference type="InterPro" id="IPR044643">
    <property type="entry name" value="TrpF_fam"/>
</dbReference>
<keyword evidence="7 8" id="KW-0413">Isomerase</keyword>
<evidence type="ECO:0000256" key="7">
    <source>
        <dbReference type="ARBA" id="ARBA00023235"/>
    </source>
</evidence>
<sequence length="194" mass="20665">MRIKICGITTVRDALTAEELGADAIGVVVCSDSPRSVPVKRAKEIFAALKPTTMKVCVTDTRSESDLEVIMHVKPDAIQLHSGIGVPDKCGIRVIRAVRPGEEPVPGYNMVLVDGSCGNGTPYDSDFAIRMVRETGAPVILAGGLNPENVEDAIRTISPSAVDVSSGVEKSPGIKDPKRVAEFIRHCREAEACL</sequence>
<keyword evidence="6 8" id="KW-0057">Aromatic amino acid biosynthesis</keyword>
<evidence type="ECO:0000256" key="5">
    <source>
        <dbReference type="ARBA" id="ARBA00022822"/>
    </source>
</evidence>
<dbReference type="EMBL" id="CP002117">
    <property type="protein sequence ID" value="ADN35684.1"/>
    <property type="molecule type" value="Genomic_DNA"/>
</dbReference>
<dbReference type="InterPro" id="IPR011060">
    <property type="entry name" value="RibuloseP-bd_barrel"/>
</dbReference>
<dbReference type="STRING" id="679926.Mpet_0917"/>
<evidence type="ECO:0000259" key="9">
    <source>
        <dbReference type="Pfam" id="PF00697"/>
    </source>
</evidence>
<reference evidence="10 11" key="1">
    <citation type="journal article" date="2010" name="Stand. Genomic Sci.">
        <title>Complete genome sequence of Methanoplanus petrolearius type strain (SEBR 4847).</title>
        <authorList>
            <person name="Brambilla E."/>
            <person name="Djao O.D."/>
            <person name="Daligault H."/>
            <person name="Lapidus A."/>
            <person name="Lucas S."/>
            <person name="Hammon N."/>
            <person name="Nolan M."/>
            <person name="Tice H."/>
            <person name="Cheng J.F."/>
            <person name="Han C."/>
            <person name="Tapia R."/>
            <person name="Goodwin L."/>
            <person name="Pitluck S."/>
            <person name="Liolios K."/>
            <person name="Ivanova N."/>
            <person name="Mavromatis K."/>
            <person name="Mikhailova N."/>
            <person name="Pati A."/>
            <person name="Chen A."/>
            <person name="Palaniappan K."/>
            <person name="Land M."/>
            <person name="Hauser L."/>
            <person name="Chang Y.J."/>
            <person name="Jeffries C.D."/>
            <person name="Rohde M."/>
            <person name="Spring S."/>
            <person name="Sikorski J."/>
            <person name="Goker M."/>
            <person name="Woyke T."/>
            <person name="Bristow J."/>
            <person name="Eisen J.A."/>
            <person name="Markowitz V."/>
            <person name="Hugenholtz P."/>
            <person name="Kyrpides N.C."/>
            <person name="Klenk H.P."/>
        </authorList>
    </citation>
    <scope>NUCLEOTIDE SEQUENCE [LARGE SCALE GENOMIC DNA]</scope>
    <source>
        <strain evidence="11">DSM 11571 / OCM 486 / SEBR 4847</strain>
    </source>
</reference>
<dbReference type="InterPro" id="IPR001240">
    <property type="entry name" value="PRAI_dom"/>
</dbReference>
<dbReference type="RefSeq" id="WP_013328862.1">
    <property type="nucleotide sequence ID" value="NC_014507.1"/>
</dbReference>
<keyword evidence="11" id="KW-1185">Reference proteome</keyword>